<evidence type="ECO:0000313" key="4">
    <source>
        <dbReference type="Proteomes" id="UP000199361"/>
    </source>
</evidence>
<sequence>MSSPALPGQPPDEPGSNSRGGNPPPQPGVMMSTKVAVALIVMGGCIALVALGYDPVALVEVIARPLLK</sequence>
<feature type="transmembrane region" description="Helical" evidence="2">
    <location>
        <begin position="35"/>
        <end position="63"/>
    </location>
</feature>
<name>A0A1I0LUN7_9ACTN</name>
<keyword evidence="2" id="KW-0472">Membrane</keyword>
<proteinExistence type="predicted"/>
<protein>
    <submittedName>
        <fullName evidence="3">Uncharacterized protein</fullName>
    </submittedName>
</protein>
<keyword evidence="2" id="KW-0812">Transmembrane</keyword>
<evidence type="ECO:0000256" key="2">
    <source>
        <dbReference type="SAM" id="Phobius"/>
    </source>
</evidence>
<evidence type="ECO:0000313" key="3">
    <source>
        <dbReference type="EMBL" id="SEU46483.1"/>
    </source>
</evidence>
<accession>A0A1I0LUN7</accession>
<keyword evidence="2" id="KW-1133">Transmembrane helix</keyword>
<evidence type="ECO:0000256" key="1">
    <source>
        <dbReference type="SAM" id="MobiDB-lite"/>
    </source>
</evidence>
<keyword evidence="4" id="KW-1185">Reference proteome</keyword>
<dbReference type="OrthoDB" id="9990137at2"/>
<organism evidence="3 4">
    <name type="scientific">Nonomuraea wenchangensis</name>
    <dbReference type="NCBI Taxonomy" id="568860"/>
    <lineage>
        <taxon>Bacteria</taxon>
        <taxon>Bacillati</taxon>
        <taxon>Actinomycetota</taxon>
        <taxon>Actinomycetes</taxon>
        <taxon>Streptosporangiales</taxon>
        <taxon>Streptosporangiaceae</taxon>
        <taxon>Nonomuraea</taxon>
    </lineage>
</organism>
<dbReference type="AlphaFoldDB" id="A0A1I0LUN7"/>
<gene>
    <name evidence="3" type="ORF">SAMN05421811_12746</name>
</gene>
<feature type="region of interest" description="Disordered" evidence="1">
    <location>
        <begin position="1"/>
        <end position="28"/>
    </location>
</feature>
<reference evidence="3 4" key="1">
    <citation type="submission" date="2016-10" db="EMBL/GenBank/DDBJ databases">
        <authorList>
            <person name="de Groot N.N."/>
        </authorList>
    </citation>
    <scope>NUCLEOTIDE SEQUENCE [LARGE SCALE GENOMIC DNA]</scope>
    <source>
        <strain evidence="3 4">CGMCC 4.5598</strain>
    </source>
</reference>
<dbReference type="Proteomes" id="UP000199361">
    <property type="component" value="Unassembled WGS sequence"/>
</dbReference>
<dbReference type="RefSeq" id="WP_091094019.1">
    <property type="nucleotide sequence ID" value="NZ_FOHX01000027.1"/>
</dbReference>
<dbReference type="EMBL" id="FOHX01000027">
    <property type="protein sequence ID" value="SEU46483.1"/>
    <property type="molecule type" value="Genomic_DNA"/>
</dbReference>